<accession>A0A2S9YLS3</accession>
<dbReference type="SUPFAM" id="SSF52172">
    <property type="entry name" value="CheY-like"/>
    <property type="match status" value="1"/>
</dbReference>
<evidence type="ECO:0000313" key="10">
    <source>
        <dbReference type="EMBL" id="PRQ06030.1"/>
    </source>
</evidence>
<dbReference type="InterPro" id="IPR011006">
    <property type="entry name" value="CheY-like_superfamily"/>
</dbReference>
<evidence type="ECO:0000259" key="9">
    <source>
        <dbReference type="PROSITE" id="PS50110"/>
    </source>
</evidence>
<dbReference type="Gene3D" id="3.40.50.2300">
    <property type="match status" value="1"/>
</dbReference>
<reference evidence="10 11" key="1">
    <citation type="submission" date="2018-03" db="EMBL/GenBank/DDBJ databases">
        <title>Draft Genome Sequences of the Obligatory Marine Myxobacteria Enhygromyxa salina SWB007.</title>
        <authorList>
            <person name="Poehlein A."/>
            <person name="Moghaddam J.A."/>
            <person name="Harms H."/>
            <person name="Alanjari M."/>
            <person name="Koenig G.M."/>
            <person name="Daniel R."/>
            <person name="Schaeberle T.F."/>
        </authorList>
    </citation>
    <scope>NUCLEOTIDE SEQUENCE [LARGE SCALE GENOMIC DNA]</scope>
    <source>
        <strain evidence="10 11">SWB007</strain>
    </source>
</reference>
<dbReference type="SMART" id="SM00220">
    <property type="entry name" value="S_TKc"/>
    <property type="match status" value="1"/>
</dbReference>
<dbReference type="Pfam" id="PF00072">
    <property type="entry name" value="Response_reg"/>
    <property type="match status" value="1"/>
</dbReference>
<sequence length="479" mass="53489">MAEHHGERLLVVDDNQDNLDMLARRLRRRGYEVTTADSGAEALAAVARVRFDAVVLDINMPVMSGLDVLRELRRHYSKLELPVLMATARSESDDMVEALSLGANDYVTKPLNFAEVVARLATHLGLRREFTAMRGEVASKVRSTDAMVAGTLVDRRYEIECQIGHGGFAVVYRARQLSTGQAVALKVLRARRAMRAGTDGIEYTRFRREMQVIGAVKHPAIVRLIDSGSLELEGGWSTFEDETPEGSTQTNAVTEDSSSDHVPTPMPPAIARVPYFVMECLEGETLAQLLERDQKLSLADTLELFFPIIGGVHALHRRGIVHRDIKPSNVFLHEGDQRRRQPKVLDFGIAKLKSEDTEEQMTVGFVGTPSYMSPEQALGERDIDARCDQYALAVMLYECLAGQRPFTADNYTQVLLLVTAGDFTPLAQLCDEPKLSEIITKAMQRERARRYEDLQEFGRALLEVAPESVRARWGSTLDE</sequence>
<evidence type="ECO:0000256" key="2">
    <source>
        <dbReference type="ARBA" id="ARBA00022741"/>
    </source>
</evidence>
<protein>
    <submittedName>
        <fullName evidence="10">Serine/threonine-protein kinase PknB</fullName>
        <ecNumber evidence="10">2.7.11.1</ecNumber>
    </submittedName>
</protein>
<organism evidence="10 11">
    <name type="scientific">Enhygromyxa salina</name>
    <dbReference type="NCBI Taxonomy" id="215803"/>
    <lineage>
        <taxon>Bacteria</taxon>
        <taxon>Pseudomonadati</taxon>
        <taxon>Myxococcota</taxon>
        <taxon>Polyangia</taxon>
        <taxon>Nannocystales</taxon>
        <taxon>Nannocystaceae</taxon>
        <taxon>Enhygromyxa</taxon>
    </lineage>
</organism>
<dbReference type="CDD" id="cd17574">
    <property type="entry name" value="REC_OmpR"/>
    <property type="match status" value="1"/>
</dbReference>
<feature type="modified residue" description="4-aspartylphosphate" evidence="5">
    <location>
        <position position="57"/>
    </location>
</feature>
<dbReference type="Gene3D" id="3.30.200.20">
    <property type="entry name" value="Phosphorylase Kinase, domain 1"/>
    <property type="match status" value="1"/>
</dbReference>
<dbReference type="EMBL" id="PVNL01000086">
    <property type="protein sequence ID" value="PRQ06030.1"/>
    <property type="molecule type" value="Genomic_DNA"/>
</dbReference>
<comment type="caution">
    <text evidence="10">The sequence shown here is derived from an EMBL/GenBank/DDBJ whole genome shotgun (WGS) entry which is preliminary data.</text>
</comment>
<dbReference type="GO" id="GO:0000160">
    <property type="term" value="P:phosphorelay signal transduction system"/>
    <property type="evidence" value="ECO:0007669"/>
    <property type="project" value="InterPro"/>
</dbReference>
<evidence type="ECO:0000256" key="1">
    <source>
        <dbReference type="ARBA" id="ARBA00022679"/>
    </source>
</evidence>
<evidence type="ECO:0000313" key="11">
    <source>
        <dbReference type="Proteomes" id="UP000238823"/>
    </source>
</evidence>
<feature type="compositionally biased region" description="Polar residues" evidence="7">
    <location>
        <begin position="245"/>
        <end position="256"/>
    </location>
</feature>
<dbReference type="PROSITE" id="PS50110">
    <property type="entry name" value="RESPONSE_REGULATORY"/>
    <property type="match status" value="1"/>
</dbReference>
<dbReference type="PROSITE" id="PS00108">
    <property type="entry name" value="PROTEIN_KINASE_ST"/>
    <property type="match status" value="1"/>
</dbReference>
<dbReference type="InterPro" id="IPR001789">
    <property type="entry name" value="Sig_transdc_resp-reg_receiver"/>
</dbReference>
<evidence type="ECO:0000256" key="5">
    <source>
        <dbReference type="PROSITE-ProRule" id="PRU00169"/>
    </source>
</evidence>
<evidence type="ECO:0000256" key="4">
    <source>
        <dbReference type="ARBA" id="ARBA00022840"/>
    </source>
</evidence>
<dbReference type="InterPro" id="IPR011009">
    <property type="entry name" value="Kinase-like_dom_sf"/>
</dbReference>
<name>A0A2S9YLS3_9BACT</name>
<dbReference type="GO" id="GO:0005524">
    <property type="term" value="F:ATP binding"/>
    <property type="evidence" value="ECO:0007669"/>
    <property type="project" value="UniProtKB-UniRule"/>
</dbReference>
<evidence type="ECO:0000256" key="7">
    <source>
        <dbReference type="SAM" id="MobiDB-lite"/>
    </source>
</evidence>
<keyword evidence="4 6" id="KW-0067">ATP-binding</keyword>
<keyword evidence="1 10" id="KW-0808">Transferase</keyword>
<keyword evidence="5" id="KW-0597">Phosphoprotein</keyword>
<dbReference type="InterPro" id="IPR017441">
    <property type="entry name" value="Protein_kinase_ATP_BS"/>
</dbReference>
<dbReference type="EC" id="2.7.11.1" evidence="10"/>
<evidence type="ECO:0000256" key="6">
    <source>
        <dbReference type="PROSITE-ProRule" id="PRU10141"/>
    </source>
</evidence>
<dbReference type="PANTHER" id="PTHR43289">
    <property type="entry name" value="MITOGEN-ACTIVATED PROTEIN KINASE KINASE KINASE 20-RELATED"/>
    <property type="match status" value="1"/>
</dbReference>
<dbReference type="InterPro" id="IPR008271">
    <property type="entry name" value="Ser/Thr_kinase_AS"/>
</dbReference>
<gene>
    <name evidence="10" type="primary">pknB_16</name>
    <name evidence="10" type="ORF">ENSA7_42920</name>
</gene>
<dbReference type="GO" id="GO:0004674">
    <property type="term" value="F:protein serine/threonine kinase activity"/>
    <property type="evidence" value="ECO:0007669"/>
    <property type="project" value="UniProtKB-EC"/>
</dbReference>
<keyword evidence="2 6" id="KW-0547">Nucleotide-binding</keyword>
<dbReference type="Pfam" id="PF00069">
    <property type="entry name" value="Pkinase"/>
    <property type="match status" value="2"/>
</dbReference>
<dbReference type="SUPFAM" id="SSF56112">
    <property type="entry name" value="Protein kinase-like (PK-like)"/>
    <property type="match status" value="1"/>
</dbReference>
<feature type="region of interest" description="Disordered" evidence="7">
    <location>
        <begin position="236"/>
        <end position="265"/>
    </location>
</feature>
<dbReference type="PROSITE" id="PS50011">
    <property type="entry name" value="PROTEIN_KINASE_DOM"/>
    <property type="match status" value="1"/>
</dbReference>
<dbReference type="Gene3D" id="1.10.510.10">
    <property type="entry name" value="Transferase(Phosphotransferase) domain 1"/>
    <property type="match status" value="1"/>
</dbReference>
<dbReference type="InterPro" id="IPR000719">
    <property type="entry name" value="Prot_kinase_dom"/>
</dbReference>
<keyword evidence="3 10" id="KW-0418">Kinase</keyword>
<feature type="domain" description="Protein kinase" evidence="8">
    <location>
        <begin position="157"/>
        <end position="462"/>
    </location>
</feature>
<feature type="binding site" evidence="6">
    <location>
        <position position="186"/>
    </location>
    <ligand>
        <name>ATP</name>
        <dbReference type="ChEBI" id="CHEBI:30616"/>
    </ligand>
</feature>
<dbReference type="Proteomes" id="UP000238823">
    <property type="component" value="Unassembled WGS sequence"/>
</dbReference>
<feature type="domain" description="Response regulatory" evidence="9">
    <location>
        <begin position="8"/>
        <end position="124"/>
    </location>
</feature>
<proteinExistence type="predicted"/>
<dbReference type="CDD" id="cd14014">
    <property type="entry name" value="STKc_PknB_like"/>
    <property type="match status" value="1"/>
</dbReference>
<dbReference type="AlphaFoldDB" id="A0A2S9YLS3"/>
<dbReference type="SMART" id="SM00448">
    <property type="entry name" value="REC"/>
    <property type="match status" value="1"/>
</dbReference>
<dbReference type="PROSITE" id="PS00107">
    <property type="entry name" value="PROTEIN_KINASE_ATP"/>
    <property type="match status" value="1"/>
</dbReference>
<evidence type="ECO:0000256" key="3">
    <source>
        <dbReference type="ARBA" id="ARBA00022777"/>
    </source>
</evidence>
<dbReference type="PANTHER" id="PTHR43289:SF34">
    <property type="entry name" value="SERINE_THREONINE-PROTEIN KINASE YBDM-RELATED"/>
    <property type="match status" value="1"/>
</dbReference>
<evidence type="ECO:0000259" key="8">
    <source>
        <dbReference type="PROSITE" id="PS50011"/>
    </source>
</evidence>